<evidence type="ECO:0000313" key="7">
    <source>
        <dbReference type="EMBL" id="HIS71214.1"/>
    </source>
</evidence>
<protein>
    <submittedName>
        <fullName evidence="7">AI-2E family transporter</fullName>
    </submittedName>
</protein>
<dbReference type="PANTHER" id="PTHR21716">
    <property type="entry name" value="TRANSMEMBRANE PROTEIN"/>
    <property type="match status" value="1"/>
</dbReference>
<organism evidence="7 8">
    <name type="scientific">Candidatus Enterousia intestinigallinarum</name>
    <dbReference type="NCBI Taxonomy" id="2840790"/>
    <lineage>
        <taxon>Bacteria</taxon>
        <taxon>Pseudomonadati</taxon>
        <taxon>Pseudomonadota</taxon>
        <taxon>Alphaproteobacteria</taxon>
        <taxon>Candidatus Enterousia</taxon>
    </lineage>
</organism>
<name>A0A9D1JWT0_9PROT</name>
<reference evidence="7" key="2">
    <citation type="journal article" date="2021" name="PeerJ">
        <title>Extensive microbial diversity within the chicken gut microbiome revealed by metagenomics and culture.</title>
        <authorList>
            <person name="Gilroy R."/>
            <person name="Ravi A."/>
            <person name="Getino M."/>
            <person name="Pursley I."/>
            <person name="Horton D.L."/>
            <person name="Alikhan N.F."/>
            <person name="Baker D."/>
            <person name="Gharbi K."/>
            <person name="Hall N."/>
            <person name="Watson M."/>
            <person name="Adriaenssens E.M."/>
            <person name="Foster-Nyarko E."/>
            <person name="Jarju S."/>
            <person name="Secka A."/>
            <person name="Antonio M."/>
            <person name="Oren A."/>
            <person name="Chaudhuri R.R."/>
            <person name="La Ragione R."/>
            <person name="Hildebrand F."/>
            <person name="Pallen M.J."/>
        </authorList>
    </citation>
    <scope>NUCLEOTIDE SEQUENCE</scope>
    <source>
        <strain evidence="7">ChiGjej3B3-5194</strain>
    </source>
</reference>
<evidence type="ECO:0000256" key="5">
    <source>
        <dbReference type="ARBA" id="ARBA00023136"/>
    </source>
</evidence>
<reference evidence="7" key="1">
    <citation type="submission" date="2020-10" db="EMBL/GenBank/DDBJ databases">
        <authorList>
            <person name="Gilroy R."/>
        </authorList>
    </citation>
    <scope>NUCLEOTIDE SEQUENCE</scope>
    <source>
        <strain evidence="7">ChiGjej3B3-5194</strain>
    </source>
</reference>
<evidence type="ECO:0000256" key="6">
    <source>
        <dbReference type="SAM" id="Phobius"/>
    </source>
</evidence>
<evidence type="ECO:0000256" key="4">
    <source>
        <dbReference type="ARBA" id="ARBA00022989"/>
    </source>
</evidence>
<dbReference type="Pfam" id="PF01594">
    <property type="entry name" value="AI-2E_transport"/>
    <property type="match status" value="1"/>
</dbReference>
<keyword evidence="3 6" id="KW-0812">Transmembrane</keyword>
<dbReference type="PANTHER" id="PTHR21716:SF64">
    <property type="entry name" value="AI-2 TRANSPORT PROTEIN TQSA"/>
    <property type="match status" value="1"/>
</dbReference>
<feature type="transmembrane region" description="Helical" evidence="6">
    <location>
        <begin position="134"/>
        <end position="157"/>
    </location>
</feature>
<dbReference type="Proteomes" id="UP000886742">
    <property type="component" value="Unassembled WGS sequence"/>
</dbReference>
<proteinExistence type="inferred from homology"/>
<feature type="transmembrane region" description="Helical" evidence="6">
    <location>
        <begin position="194"/>
        <end position="216"/>
    </location>
</feature>
<evidence type="ECO:0000256" key="1">
    <source>
        <dbReference type="ARBA" id="ARBA00004141"/>
    </source>
</evidence>
<sequence length="349" mass="39062">MNGIILFVALILFLWLGRSILIPLLVATFLWYLINATATYCRKLFPFNSDTDRKSRPVISRAFDWTSNVLAVIAMCILIYFFATQIQPMFRELVAALPGLQHKFVQFTDYLTRSVGLRFDASMLPNIANIATNIGASVAGIVTSTGMILVYMIFLFVEQSTFNKKFAALFPNKTKYKKVRYIVDSIDENMKKYLFMKTVLSGITGILSYFWLQMIGVEFAGIWAFIVFITSYIPTIGAIVACALPILYSLITAPSLQQPILTAVGLIALQVIFGNILEPKFTGKTLNLSTLAILINLVFWGMIWGIAGMFFSVPLLVAIFIITAQFDSTRWIAVLLSADGKIPDKRDDD</sequence>
<comment type="caution">
    <text evidence="7">The sequence shown here is derived from an EMBL/GenBank/DDBJ whole genome shotgun (WGS) entry which is preliminary data.</text>
</comment>
<dbReference type="AlphaFoldDB" id="A0A9D1JWT0"/>
<feature type="transmembrane region" description="Helical" evidence="6">
    <location>
        <begin position="222"/>
        <end position="248"/>
    </location>
</feature>
<keyword evidence="5 6" id="KW-0472">Membrane</keyword>
<feature type="transmembrane region" description="Helical" evidence="6">
    <location>
        <begin position="297"/>
        <end position="322"/>
    </location>
</feature>
<keyword evidence="4 6" id="KW-1133">Transmembrane helix</keyword>
<evidence type="ECO:0000256" key="3">
    <source>
        <dbReference type="ARBA" id="ARBA00022692"/>
    </source>
</evidence>
<accession>A0A9D1JWT0</accession>
<dbReference type="GO" id="GO:0016020">
    <property type="term" value="C:membrane"/>
    <property type="evidence" value="ECO:0007669"/>
    <property type="project" value="UniProtKB-SubCell"/>
</dbReference>
<dbReference type="InterPro" id="IPR002549">
    <property type="entry name" value="AI-2E-like"/>
</dbReference>
<feature type="transmembrane region" description="Helical" evidence="6">
    <location>
        <begin position="65"/>
        <end position="83"/>
    </location>
</feature>
<evidence type="ECO:0000256" key="2">
    <source>
        <dbReference type="ARBA" id="ARBA00009773"/>
    </source>
</evidence>
<evidence type="ECO:0000313" key="8">
    <source>
        <dbReference type="Proteomes" id="UP000886742"/>
    </source>
</evidence>
<dbReference type="EMBL" id="DVJI01000013">
    <property type="protein sequence ID" value="HIS71214.1"/>
    <property type="molecule type" value="Genomic_DNA"/>
</dbReference>
<dbReference type="GO" id="GO:0055085">
    <property type="term" value="P:transmembrane transport"/>
    <property type="evidence" value="ECO:0007669"/>
    <property type="project" value="TreeGrafter"/>
</dbReference>
<feature type="transmembrane region" description="Helical" evidence="6">
    <location>
        <begin position="260"/>
        <end position="277"/>
    </location>
</feature>
<comment type="similarity">
    <text evidence="2">Belongs to the autoinducer-2 exporter (AI-2E) (TC 2.A.86) family.</text>
</comment>
<comment type="subcellular location">
    <subcellularLocation>
        <location evidence="1">Membrane</location>
        <topology evidence="1">Multi-pass membrane protein</topology>
    </subcellularLocation>
</comment>
<gene>
    <name evidence="7" type="ORF">IAD02_04500</name>
</gene>